<dbReference type="AlphaFoldDB" id="A0A6A1TWN9"/>
<accession>A0A6A1TWN9</accession>
<protein>
    <submittedName>
        <fullName evidence="1">Uncharacterized protein</fullName>
    </submittedName>
</protein>
<dbReference type="Proteomes" id="UP000386575">
    <property type="component" value="Unassembled WGS sequence"/>
</dbReference>
<evidence type="ECO:0000313" key="2">
    <source>
        <dbReference type="Proteomes" id="UP000386575"/>
    </source>
</evidence>
<reference evidence="1 2" key="1">
    <citation type="submission" date="2019-09" db="EMBL/GenBank/DDBJ databases">
        <title>Genome sequencing of Ng87 strain.</title>
        <authorList>
            <person name="Karasev E.S."/>
            <person name="Andronov E."/>
        </authorList>
    </citation>
    <scope>NUCLEOTIDE SEQUENCE [LARGE SCALE GENOMIC DNA]</scope>
    <source>
        <strain evidence="1 2">Ng87</strain>
    </source>
</reference>
<evidence type="ECO:0000313" key="1">
    <source>
        <dbReference type="EMBL" id="KAB1089311.1"/>
    </source>
</evidence>
<sequence length="71" mass="8120">MTLAEARQAIFETLNQIEDEFAVRYTRNLNLFINPTDEVGDKVVVRNRLGGEVRRVTKKGAYRSAADEYSI</sequence>
<dbReference type="EMBL" id="VZUL01000002">
    <property type="protein sequence ID" value="KAB1089311.1"/>
    <property type="molecule type" value="Genomic_DNA"/>
</dbReference>
<comment type="caution">
    <text evidence="1">The sequence shown here is derived from an EMBL/GenBank/DDBJ whole genome shotgun (WGS) entry which is preliminary data.</text>
</comment>
<gene>
    <name evidence="1" type="ORF">F4V91_00540</name>
</gene>
<organism evidence="1 2">
    <name type="scientific">Neorhizobium galegae</name>
    <name type="common">Rhizobium galegae</name>
    <dbReference type="NCBI Taxonomy" id="399"/>
    <lineage>
        <taxon>Bacteria</taxon>
        <taxon>Pseudomonadati</taxon>
        <taxon>Pseudomonadota</taxon>
        <taxon>Alphaproteobacteria</taxon>
        <taxon>Hyphomicrobiales</taxon>
        <taxon>Rhizobiaceae</taxon>
        <taxon>Rhizobium/Agrobacterium group</taxon>
        <taxon>Neorhizobium</taxon>
    </lineage>
</organism>
<proteinExistence type="predicted"/>
<name>A0A6A1TWN9_NEOGA</name>